<keyword evidence="15" id="KW-1185">Reference proteome</keyword>
<evidence type="ECO:0000256" key="5">
    <source>
        <dbReference type="ARBA" id="ARBA00022679"/>
    </source>
</evidence>
<evidence type="ECO:0000256" key="4">
    <source>
        <dbReference type="ARBA" id="ARBA00016218"/>
    </source>
</evidence>
<gene>
    <name evidence="14" type="ORF">SAMN05421853_10644</name>
</gene>
<dbReference type="Gene3D" id="3.30.70.560">
    <property type="entry name" value="7,8-Dihydro-6-hydroxymethylpterin-pyrophosphokinase HPPK"/>
    <property type="match status" value="1"/>
</dbReference>
<dbReference type="GO" id="GO:0046656">
    <property type="term" value="P:folic acid biosynthetic process"/>
    <property type="evidence" value="ECO:0007669"/>
    <property type="project" value="UniProtKB-KW"/>
</dbReference>
<dbReference type="GO" id="GO:0005524">
    <property type="term" value="F:ATP binding"/>
    <property type="evidence" value="ECO:0007669"/>
    <property type="project" value="UniProtKB-KW"/>
</dbReference>
<evidence type="ECO:0000256" key="9">
    <source>
        <dbReference type="ARBA" id="ARBA00022909"/>
    </source>
</evidence>
<proteinExistence type="inferred from homology"/>
<accession>A0A1I5YL43</accession>
<dbReference type="NCBIfam" id="TIGR01498">
    <property type="entry name" value="folK"/>
    <property type="match status" value="1"/>
</dbReference>
<dbReference type="Pfam" id="PF01288">
    <property type="entry name" value="HPPK"/>
    <property type="match status" value="1"/>
</dbReference>
<dbReference type="InterPro" id="IPR000550">
    <property type="entry name" value="Hppk"/>
</dbReference>
<evidence type="ECO:0000256" key="7">
    <source>
        <dbReference type="ARBA" id="ARBA00022777"/>
    </source>
</evidence>
<feature type="domain" description="7,8-dihydro-6-hydroxymethylpterin-pyrophosphokinase" evidence="13">
    <location>
        <begin position="19"/>
        <end position="171"/>
    </location>
</feature>
<dbReference type="PANTHER" id="PTHR43071:SF1">
    <property type="entry name" value="2-AMINO-4-HYDROXY-6-HYDROXYMETHYLDIHYDROPTERIDINE PYROPHOSPHOKINASE"/>
    <property type="match status" value="1"/>
</dbReference>
<dbReference type="CDD" id="cd00483">
    <property type="entry name" value="HPPK"/>
    <property type="match status" value="1"/>
</dbReference>
<keyword evidence="5" id="KW-0808">Transferase</keyword>
<evidence type="ECO:0000256" key="8">
    <source>
        <dbReference type="ARBA" id="ARBA00022840"/>
    </source>
</evidence>
<dbReference type="AlphaFoldDB" id="A0A1I5YL43"/>
<keyword evidence="8" id="KW-0067">ATP-binding</keyword>
<comment type="function">
    <text evidence="10">Catalyzes the transfer of pyrophosphate from adenosine triphosphate (ATP) to 6-hydroxymethyl-7,8-dihydropterin, an enzymatic step in folate biosynthesis pathway.</text>
</comment>
<dbReference type="UniPathway" id="UPA00077">
    <property type="reaction ID" value="UER00155"/>
</dbReference>
<dbReference type="RefSeq" id="WP_093011237.1">
    <property type="nucleotide sequence ID" value="NZ_FOXV01000006.1"/>
</dbReference>
<dbReference type="GO" id="GO:0016301">
    <property type="term" value="F:kinase activity"/>
    <property type="evidence" value="ECO:0007669"/>
    <property type="project" value="UniProtKB-KW"/>
</dbReference>
<evidence type="ECO:0000313" key="15">
    <source>
        <dbReference type="Proteomes" id="UP000243106"/>
    </source>
</evidence>
<dbReference type="STRING" id="93684.SAMN05421853_10644"/>
<keyword evidence="7 14" id="KW-0418">Kinase</keyword>
<dbReference type="SUPFAM" id="SSF55083">
    <property type="entry name" value="6-hydroxymethyl-7,8-dihydropterin pyrophosphokinase, HPPK"/>
    <property type="match status" value="1"/>
</dbReference>
<dbReference type="InterPro" id="IPR035907">
    <property type="entry name" value="Hppk_sf"/>
</dbReference>
<comment type="similarity">
    <text evidence="2">Belongs to the HPPK family.</text>
</comment>
<keyword evidence="6" id="KW-0547">Nucleotide-binding</keyword>
<dbReference type="EC" id="2.7.6.3" evidence="3"/>
<comment type="pathway">
    <text evidence="1">Cofactor biosynthesis; tetrahydrofolate biosynthesis; 2-amino-4-hydroxy-6-hydroxymethyl-7,8-dihydropteridine diphosphate from 7,8-dihydroneopterin triphosphate: step 4/4.</text>
</comment>
<dbReference type="GO" id="GO:0003848">
    <property type="term" value="F:2-amino-4-hydroxy-6-hydroxymethyldihydropteridine diphosphokinase activity"/>
    <property type="evidence" value="ECO:0007669"/>
    <property type="project" value="UniProtKB-EC"/>
</dbReference>
<reference evidence="15" key="1">
    <citation type="submission" date="2016-10" db="EMBL/GenBank/DDBJ databases">
        <authorList>
            <person name="Varghese N."/>
            <person name="Submissions S."/>
        </authorList>
    </citation>
    <scope>NUCLEOTIDE SEQUENCE [LARGE SCALE GENOMIC DNA]</scope>
    <source>
        <strain evidence="15">JCM 10271</strain>
    </source>
</reference>
<dbReference type="PANTHER" id="PTHR43071">
    <property type="entry name" value="2-AMINO-4-HYDROXY-6-HYDROXYMETHYLDIHYDROPTERIDINE PYROPHOSPHOKINASE"/>
    <property type="match status" value="1"/>
</dbReference>
<sequence>MTFTQETPFLSGEHRTALIALGANLPWNDAPPEATLAEALVVIAQGPLGLRAVSRFYRTPCFPAGAGPDYVNAAILCDVPDGLEARDVLAELHRIETHFGRARAQRWGMRTLDLDLVAMDGAVAPDEHTWRQWHDLPAAEQRRVAPDELILPHPRLQDRGFVLVPLADIAPAWRHPVLGRTIFEMRAALPREACDEIAPM</sequence>
<evidence type="ECO:0000256" key="1">
    <source>
        <dbReference type="ARBA" id="ARBA00005051"/>
    </source>
</evidence>
<evidence type="ECO:0000256" key="12">
    <source>
        <dbReference type="ARBA" id="ARBA00033413"/>
    </source>
</evidence>
<name>A0A1I5YL43_9RHOB</name>
<protein>
    <recommendedName>
        <fullName evidence="4">2-amino-4-hydroxy-6-hydroxymethyldihydropteridine pyrophosphokinase</fullName>
        <ecNumber evidence="3">2.7.6.3</ecNumber>
    </recommendedName>
    <alternativeName>
        <fullName evidence="11">6-hydroxymethyl-7,8-dihydropterin pyrophosphokinase</fullName>
    </alternativeName>
    <alternativeName>
        <fullName evidence="12">7,8-dihydro-6-hydroxymethylpterin-pyrophosphokinase</fullName>
    </alternativeName>
</protein>
<organism evidence="14 15">
    <name type="scientific">Roseivivax halotolerans</name>
    <dbReference type="NCBI Taxonomy" id="93684"/>
    <lineage>
        <taxon>Bacteria</taxon>
        <taxon>Pseudomonadati</taxon>
        <taxon>Pseudomonadota</taxon>
        <taxon>Alphaproteobacteria</taxon>
        <taxon>Rhodobacterales</taxon>
        <taxon>Roseobacteraceae</taxon>
        <taxon>Roseivivax</taxon>
    </lineage>
</organism>
<evidence type="ECO:0000256" key="10">
    <source>
        <dbReference type="ARBA" id="ARBA00029409"/>
    </source>
</evidence>
<evidence type="ECO:0000256" key="2">
    <source>
        <dbReference type="ARBA" id="ARBA00005810"/>
    </source>
</evidence>
<evidence type="ECO:0000256" key="11">
    <source>
        <dbReference type="ARBA" id="ARBA00029766"/>
    </source>
</evidence>
<evidence type="ECO:0000259" key="13">
    <source>
        <dbReference type="Pfam" id="PF01288"/>
    </source>
</evidence>
<dbReference type="Proteomes" id="UP000243106">
    <property type="component" value="Unassembled WGS sequence"/>
</dbReference>
<evidence type="ECO:0000256" key="6">
    <source>
        <dbReference type="ARBA" id="ARBA00022741"/>
    </source>
</evidence>
<evidence type="ECO:0000256" key="3">
    <source>
        <dbReference type="ARBA" id="ARBA00013253"/>
    </source>
</evidence>
<dbReference type="EMBL" id="FOXV01000006">
    <property type="protein sequence ID" value="SFQ44896.1"/>
    <property type="molecule type" value="Genomic_DNA"/>
</dbReference>
<keyword evidence="9" id="KW-0289">Folate biosynthesis</keyword>
<evidence type="ECO:0000313" key="14">
    <source>
        <dbReference type="EMBL" id="SFQ44896.1"/>
    </source>
</evidence>
<dbReference type="GO" id="GO:0046654">
    <property type="term" value="P:tetrahydrofolate biosynthetic process"/>
    <property type="evidence" value="ECO:0007669"/>
    <property type="project" value="UniProtKB-UniPathway"/>
</dbReference>